<proteinExistence type="predicted"/>
<evidence type="ECO:0000256" key="2">
    <source>
        <dbReference type="SAM" id="SignalP"/>
    </source>
</evidence>
<sequence length="378" mass="38494">MRRWVSVAVTGMVIGCSVACAGQGSGDGGAGTDGAAARAVDGPVDRGTLGDVCDGDVALTGAPPYAGPGPHPVTVFSQPQGNDPTGPKLSIRLLADTDQQERAAFGAPIARTQLVACAERDRRKPTDIICRFDIGAVDEVPFFRTSYLITVREAHTGAVVATLPVDPAAAGCPTSVKVAWAGAEVFSAPTDRQLVSALAPLTSWDGAGSPARAGGQEDAPAPAGTAAGSAGSVQLTIAAGVDPNSPVLRDHLAFWAAFTGIQESDRPDLRALQARVDSSFMSSLMSLVDLLRGDAGRSTRGPVHLLVTSVSEQGGSIAVDSCVDETAREKLRLAVPTGEVGIRSRVRVTLVPGRDGYLATGFADAPPAACPAPAGRIG</sequence>
<keyword evidence="4" id="KW-1185">Reference proteome</keyword>
<dbReference type="AlphaFoldDB" id="A0A0S4QG89"/>
<evidence type="ECO:0000313" key="4">
    <source>
        <dbReference type="Proteomes" id="UP000198802"/>
    </source>
</evidence>
<dbReference type="RefSeq" id="WP_091272216.1">
    <property type="nucleotide sequence ID" value="NZ_FAOZ01000003.1"/>
</dbReference>
<reference evidence="4" key="1">
    <citation type="submission" date="2015-11" db="EMBL/GenBank/DDBJ databases">
        <authorList>
            <person name="Varghese N."/>
        </authorList>
    </citation>
    <scope>NUCLEOTIDE SEQUENCE [LARGE SCALE GENOMIC DNA]</scope>
    <source>
        <strain evidence="4">DSM 45899</strain>
    </source>
</reference>
<feature type="signal peptide" evidence="2">
    <location>
        <begin position="1"/>
        <end position="21"/>
    </location>
</feature>
<organism evidence="3 4">
    <name type="scientific">Parafrankia irregularis</name>
    <dbReference type="NCBI Taxonomy" id="795642"/>
    <lineage>
        <taxon>Bacteria</taxon>
        <taxon>Bacillati</taxon>
        <taxon>Actinomycetota</taxon>
        <taxon>Actinomycetes</taxon>
        <taxon>Frankiales</taxon>
        <taxon>Frankiaceae</taxon>
        <taxon>Parafrankia</taxon>
    </lineage>
</organism>
<keyword evidence="2" id="KW-0732">Signal</keyword>
<feature type="region of interest" description="Disordered" evidence="1">
    <location>
        <begin position="206"/>
        <end position="227"/>
    </location>
</feature>
<protein>
    <submittedName>
        <fullName evidence="3">Uncharacterized protein</fullName>
    </submittedName>
</protein>
<dbReference type="PROSITE" id="PS51257">
    <property type="entry name" value="PROKAR_LIPOPROTEIN"/>
    <property type="match status" value="1"/>
</dbReference>
<dbReference type="EMBL" id="FAOZ01000003">
    <property type="protein sequence ID" value="CUU54565.1"/>
    <property type="molecule type" value="Genomic_DNA"/>
</dbReference>
<evidence type="ECO:0000256" key="1">
    <source>
        <dbReference type="SAM" id="MobiDB-lite"/>
    </source>
</evidence>
<feature type="chain" id="PRO_5006626218" evidence="2">
    <location>
        <begin position="22"/>
        <end position="378"/>
    </location>
</feature>
<accession>A0A0S4QG89</accession>
<evidence type="ECO:0000313" key="3">
    <source>
        <dbReference type="EMBL" id="CUU54565.1"/>
    </source>
</evidence>
<dbReference type="Proteomes" id="UP000198802">
    <property type="component" value="Unassembled WGS sequence"/>
</dbReference>
<name>A0A0S4QG89_9ACTN</name>
<gene>
    <name evidence="3" type="ORF">Ga0074812_10355</name>
</gene>